<evidence type="ECO:0008006" key="4">
    <source>
        <dbReference type="Google" id="ProtNLM"/>
    </source>
</evidence>
<evidence type="ECO:0000256" key="1">
    <source>
        <dbReference type="SAM" id="MobiDB-lite"/>
    </source>
</evidence>
<organism evidence="3">
    <name type="scientific">Melampsora larici-populina (strain 98AG31 / pathotype 3-4-7)</name>
    <name type="common">Poplar leaf rust fungus</name>
    <dbReference type="NCBI Taxonomy" id="747676"/>
    <lineage>
        <taxon>Eukaryota</taxon>
        <taxon>Fungi</taxon>
        <taxon>Dikarya</taxon>
        <taxon>Basidiomycota</taxon>
        <taxon>Pucciniomycotina</taxon>
        <taxon>Pucciniomycetes</taxon>
        <taxon>Pucciniales</taxon>
        <taxon>Melampsoraceae</taxon>
        <taxon>Melampsora</taxon>
    </lineage>
</organism>
<dbReference type="HOGENOM" id="CLU_016062_0_0_1"/>
<evidence type="ECO:0000313" key="2">
    <source>
        <dbReference type="EMBL" id="EGG11894.1"/>
    </source>
</evidence>
<dbReference type="AlphaFoldDB" id="F4R6J9"/>
<feature type="compositionally biased region" description="Polar residues" evidence="1">
    <location>
        <begin position="91"/>
        <end position="111"/>
    </location>
</feature>
<dbReference type="GeneID" id="18935058"/>
<feature type="compositionally biased region" description="Low complexity" evidence="1">
    <location>
        <begin position="7"/>
        <end position="17"/>
    </location>
</feature>
<dbReference type="OrthoDB" id="2624269at2759"/>
<feature type="region of interest" description="Disordered" evidence="1">
    <location>
        <begin position="1"/>
        <end position="126"/>
    </location>
</feature>
<name>F4R6J9_MELLP</name>
<proteinExistence type="predicted"/>
<dbReference type="RefSeq" id="XP_007404269.1">
    <property type="nucleotide sequence ID" value="XM_007404207.1"/>
</dbReference>
<feature type="compositionally biased region" description="Basic and acidic residues" evidence="1">
    <location>
        <begin position="25"/>
        <end position="42"/>
    </location>
</feature>
<accession>F4R6J9</accession>
<dbReference type="Proteomes" id="UP000001072">
    <property type="component" value="Unassembled WGS sequence"/>
</dbReference>
<dbReference type="InParanoid" id="F4R6J9"/>
<dbReference type="eggNOG" id="ENOG502S7P8">
    <property type="taxonomic scope" value="Eukaryota"/>
</dbReference>
<dbReference type="EMBL" id="GL883091">
    <property type="protein sequence ID" value="EGG11894.1"/>
    <property type="molecule type" value="Genomic_DNA"/>
</dbReference>
<feature type="compositionally biased region" description="Acidic residues" evidence="1">
    <location>
        <begin position="63"/>
        <end position="82"/>
    </location>
</feature>
<reference evidence="3" key="1">
    <citation type="journal article" date="2011" name="Proc. Natl. Acad. Sci. U.S.A.">
        <title>Obligate biotrophy features unraveled by the genomic analysis of rust fungi.</title>
        <authorList>
            <person name="Duplessis S."/>
            <person name="Cuomo C.A."/>
            <person name="Lin Y.-C."/>
            <person name="Aerts A."/>
            <person name="Tisserant E."/>
            <person name="Veneault-Fourrey C."/>
            <person name="Joly D.L."/>
            <person name="Hacquard S."/>
            <person name="Amselem J."/>
            <person name="Cantarel B.L."/>
            <person name="Chiu R."/>
            <person name="Coutinho P.M."/>
            <person name="Feau N."/>
            <person name="Field M."/>
            <person name="Frey P."/>
            <person name="Gelhaye E."/>
            <person name="Goldberg J."/>
            <person name="Grabherr M.G."/>
            <person name="Kodira C.D."/>
            <person name="Kohler A."/>
            <person name="Kuees U."/>
            <person name="Lindquist E.A."/>
            <person name="Lucas S.M."/>
            <person name="Mago R."/>
            <person name="Mauceli E."/>
            <person name="Morin E."/>
            <person name="Murat C."/>
            <person name="Pangilinan J.L."/>
            <person name="Park R."/>
            <person name="Pearson M."/>
            <person name="Quesneville H."/>
            <person name="Rouhier N."/>
            <person name="Sakthikumar S."/>
            <person name="Salamov A.A."/>
            <person name="Schmutz J."/>
            <person name="Selles B."/>
            <person name="Shapiro H."/>
            <person name="Tanguay P."/>
            <person name="Tuskan G.A."/>
            <person name="Henrissat B."/>
            <person name="Van de Peer Y."/>
            <person name="Rouze P."/>
            <person name="Ellis J.G."/>
            <person name="Dodds P.N."/>
            <person name="Schein J.E."/>
            <person name="Zhong S."/>
            <person name="Hamelin R.C."/>
            <person name="Grigoriev I.V."/>
            <person name="Szabo L.J."/>
            <person name="Martin F."/>
        </authorList>
    </citation>
    <scope>NUCLEOTIDE SEQUENCE [LARGE SCALE GENOMIC DNA]</scope>
    <source>
        <strain evidence="3">98AG31 / pathotype 3-4-7</strain>
    </source>
</reference>
<evidence type="ECO:0000313" key="3">
    <source>
        <dbReference type="Proteomes" id="UP000001072"/>
    </source>
</evidence>
<keyword evidence="3" id="KW-1185">Reference proteome</keyword>
<feature type="compositionally biased region" description="Acidic residues" evidence="1">
    <location>
        <begin position="44"/>
        <end position="55"/>
    </location>
</feature>
<dbReference type="KEGG" id="mlr:MELLADRAFT_88994"/>
<sequence>MRKKQLSDSSSDSSRNSDLQDENDDTHVSDSDAEVEDKHQSDAEVQDEQEYDTYEQDAKESDVYEEDDNYEDEEPEISDDDHESPHKKRIVSNSSTSSKPQKNKINSSNSSTLTKPKKPGKKTFGLPLDRTSFKTFIDENNTLDNQGYPLFPNGNTVFVKQPGQAKIVNWGTFGFAYTSSGGKSKGPADWRTVRYTCLGVIVCESLHCEYLGSPATASAKRSEWMSTTQKCPAARCSGNLRYLKCTNTLCRLDEHESGWGIIRHSGFHQHQWPRRGKPDKLSLEKFGKRVVENPGVGPLQNKVGRAPAGKQEIVTDTNIHGAFGNLHRTGYYRRKLLEAAGVIPVKKLPGAADNFILDMDHWAERGLTVVSVSMKRHNMHLTFQTEWMQQQLLARDENQRVHGGGLLSDVTYKFFKNGYLLSTSMYHEDLRRWIPIQLTWLKGLSEEHYASHFRTLMKQMKRADVTATECDTLVRQVVDFSVAQKNGFIKAYMKVFKENDRAVALSKLQGCHEHFRAQVTRVKRNRAIIHPNDEESFELQASSLLKADRPGGLTFDQKLAKMIKEFPKAKRWLEWWKASDVKSLLFKSRLKQIDDDGLCDNIMPTTTNAQESLHRVYYMISYMRWWPVSKETTRTGVAAFQ</sequence>
<dbReference type="VEuPathDB" id="FungiDB:MELLADRAFT_88994"/>
<protein>
    <recommendedName>
        <fullName evidence="4">GCM domain-containing protein</fullName>
    </recommendedName>
</protein>
<gene>
    <name evidence="2" type="ORF">MELLADRAFT_88994</name>
</gene>